<keyword evidence="1" id="KW-0479">Metal-binding</keyword>
<dbReference type="InterPro" id="IPR037523">
    <property type="entry name" value="VOC_core"/>
</dbReference>
<protein>
    <submittedName>
        <fullName evidence="3">VOC family protein</fullName>
    </submittedName>
</protein>
<dbReference type="CDD" id="cd16359">
    <property type="entry name" value="VOC_BsCatE_like_C"/>
    <property type="match status" value="1"/>
</dbReference>
<evidence type="ECO:0000313" key="3">
    <source>
        <dbReference type="EMBL" id="QNF31552.1"/>
    </source>
</evidence>
<dbReference type="GO" id="GO:0004462">
    <property type="term" value="F:lactoylglutathione lyase activity"/>
    <property type="evidence" value="ECO:0007669"/>
    <property type="project" value="InterPro"/>
</dbReference>
<proteinExistence type="predicted"/>
<accession>A0A7G7G318</accession>
<feature type="domain" description="VOC" evidence="2">
    <location>
        <begin position="173"/>
        <end position="289"/>
    </location>
</feature>
<evidence type="ECO:0000259" key="2">
    <source>
        <dbReference type="PROSITE" id="PS51819"/>
    </source>
</evidence>
<sequence>MDPFVLPDTTSIAQVTLRTHRLPALTQFYEQVIGLKVIRQHANAAYLSATGQEPALLILEQDVTAPRQSAQQPGLFHVAYLLPNRLELARWWQHFRASNWPLQGLGDHRVSEAIYLADPDQNGIEIYADRPRSTWPIQNGQVQMTTDPVDVESLQQEVPVPDKPWTGLPVGTCIGHVHLQVSNLNLARTFYHELLGFAITQQSYPGALFVAAGGYHHHLGLNTWRSRATLPRNPQATGLASFQIQVPDALTLHQVTTRLQDADYLVKTIAGNKIQVTDKDGITVELATNA</sequence>
<dbReference type="GO" id="GO:0046872">
    <property type="term" value="F:metal ion binding"/>
    <property type="evidence" value="ECO:0007669"/>
    <property type="project" value="UniProtKB-KW"/>
</dbReference>
<dbReference type="KEGG" id="aswu:HUW51_01970"/>
<evidence type="ECO:0000313" key="4">
    <source>
        <dbReference type="Proteomes" id="UP000515237"/>
    </source>
</evidence>
<dbReference type="InterPro" id="IPR029068">
    <property type="entry name" value="Glyas_Bleomycin-R_OHBP_Dase"/>
</dbReference>
<dbReference type="InterPro" id="IPR018146">
    <property type="entry name" value="Glyoxalase_1_CS"/>
</dbReference>
<reference evidence="3 4" key="1">
    <citation type="journal article" date="2018" name="Int. J. Syst. Evol. Microbiol.">
        <title>Adhaeribacter swui sp. nov., isolated from wet mud.</title>
        <authorList>
            <person name="Kim D.U."/>
            <person name="Kim K.W."/>
            <person name="Kang M.S."/>
            <person name="Kim J.Y."/>
            <person name="Jang J.H."/>
            <person name="Kim M.K."/>
        </authorList>
    </citation>
    <scope>NUCLEOTIDE SEQUENCE [LARGE SCALE GENOMIC DNA]</scope>
    <source>
        <strain evidence="3 4">KCTC 52873</strain>
    </source>
</reference>
<gene>
    <name evidence="3" type="ORF">HUW51_01970</name>
</gene>
<dbReference type="PANTHER" id="PTHR43279">
    <property type="entry name" value="CATECHOL-2,3-DIOXYGENASE"/>
    <property type="match status" value="1"/>
</dbReference>
<organism evidence="3 4">
    <name type="scientific">Adhaeribacter swui</name>
    <dbReference type="NCBI Taxonomy" id="2086471"/>
    <lineage>
        <taxon>Bacteria</taxon>
        <taxon>Pseudomonadati</taxon>
        <taxon>Bacteroidota</taxon>
        <taxon>Cytophagia</taxon>
        <taxon>Cytophagales</taxon>
        <taxon>Hymenobacteraceae</taxon>
        <taxon>Adhaeribacter</taxon>
    </lineage>
</organism>
<name>A0A7G7G318_9BACT</name>
<dbReference type="PROSITE" id="PS00934">
    <property type="entry name" value="GLYOXALASE_I_1"/>
    <property type="match status" value="1"/>
</dbReference>
<dbReference type="Proteomes" id="UP000515237">
    <property type="component" value="Chromosome"/>
</dbReference>
<dbReference type="Gene3D" id="3.10.180.10">
    <property type="entry name" value="2,3-Dihydroxybiphenyl 1,2-Dioxygenase, domain 1"/>
    <property type="match status" value="2"/>
</dbReference>
<dbReference type="InterPro" id="IPR004360">
    <property type="entry name" value="Glyas_Fos-R_dOase_dom"/>
</dbReference>
<dbReference type="PROSITE" id="PS51819">
    <property type="entry name" value="VOC"/>
    <property type="match status" value="2"/>
</dbReference>
<keyword evidence="4" id="KW-1185">Reference proteome</keyword>
<dbReference type="RefSeq" id="WP_185272326.1">
    <property type="nucleotide sequence ID" value="NZ_CP055156.1"/>
</dbReference>
<feature type="domain" description="VOC" evidence="2">
    <location>
        <begin position="11"/>
        <end position="129"/>
    </location>
</feature>
<evidence type="ECO:0000256" key="1">
    <source>
        <dbReference type="ARBA" id="ARBA00022723"/>
    </source>
</evidence>
<dbReference type="SUPFAM" id="SSF54593">
    <property type="entry name" value="Glyoxalase/Bleomycin resistance protein/Dihydroxybiphenyl dioxygenase"/>
    <property type="match status" value="2"/>
</dbReference>
<dbReference type="AlphaFoldDB" id="A0A7G7G318"/>
<dbReference type="EMBL" id="CP055156">
    <property type="protein sequence ID" value="QNF31552.1"/>
    <property type="molecule type" value="Genomic_DNA"/>
</dbReference>
<dbReference type="Pfam" id="PF00903">
    <property type="entry name" value="Glyoxalase"/>
    <property type="match status" value="2"/>
</dbReference>
<dbReference type="PANTHER" id="PTHR43279:SF1">
    <property type="entry name" value="CATECHOL-2,3-DIOXYGENASE"/>
    <property type="match status" value="1"/>
</dbReference>